<keyword evidence="2" id="KW-0732">Signal</keyword>
<feature type="chain" id="PRO_5038428212" evidence="2">
    <location>
        <begin position="19"/>
        <end position="206"/>
    </location>
</feature>
<dbReference type="Pfam" id="PF14059">
    <property type="entry name" value="DUF4251"/>
    <property type="match status" value="1"/>
</dbReference>
<feature type="compositionally biased region" description="Gly residues" evidence="1">
    <location>
        <begin position="118"/>
        <end position="129"/>
    </location>
</feature>
<name>A0A9D9DKK9_9BACT</name>
<gene>
    <name evidence="3" type="ORF">IAC68_04460</name>
</gene>
<organism evidence="3 4">
    <name type="scientific">Candidatus Egerieousia excrementavium</name>
    <dbReference type="NCBI Taxonomy" id="2840778"/>
    <lineage>
        <taxon>Bacteria</taxon>
        <taxon>Pseudomonadati</taxon>
        <taxon>Bacteroidota</taxon>
        <taxon>Bacteroidia</taxon>
        <taxon>Bacteroidales</taxon>
        <taxon>Candidatus Egerieousia</taxon>
    </lineage>
</organism>
<evidence type="ECO:0000313" key="4">
    <source>
        <dbReference type="Proteomes" id="UP000823635"/>
    </source>
</evidence>
<protein>
    <submittedName>
        <fullName evidence="3">DUF4251 domain-containing protein</fullName>
    </submittedName>
</protein>
<dbReference type="AlphaFoldDB" id="A0A9D9DKK9"/>
<feature type="region of interest" description="Disordered" evidence="1">
    <location>
        <begin position="113"/>
        <end position="132"/>
    </location>
</feature>
<reference evidence="3" key="1">
    <citation type="submission" date="2020-10" db="EMBL/GenBank/DDBJ databases">
        <authorList>
            <person name="Gilroy R."/>
        </authorList>
    </citation>
    <scope>NUCLEOTIDE SEQUENCE</scope>
    <source>
        <strain evidence="3">15467</strain>
    </source>
</reference>
<evidence type="ECO:0000256" key="1">
    <source>
        <dbReference type="SAM" id="MobiDB-lite"/>
    </source>
</evidence>
<evidence type="ECO:0000256" key="2">
    <source>
        <dbReference type="SAM" id="SignalP"/>
    </source>
</evidence>
<dbReference type="Gene3D" id="2.40.128.410">
    <property type="match status" value="1"/>
</dbReference>
<comment type="caution">
    <text evidence="3">The sequence shown here is derived from an EMBL/GenBank/DDBJ whole genome shotgun (WGS) entry which is preliminary data.</text>
</comment>
<accession>A0A9D9DKK9</accession>
<evidence type="ECO:0000313" key="3">
    <source>
        <dbReference type="EMBL" id="MBO8429168.1"/>
    </source>
</evidence>
<sequence length="206" mass="22382">MRRSIFFIAMFMLMAGIAANGQTEKRIYTSSEKERMAQDTMPKVRKEKLSRAERKEAKAAYDSLNFEKSLKALNDLNFVLEADRIIFKRGESVYVSPTVNFISVTDDKATVQVSPVRSGGGPNGVGGVTVEGEPSNINLRTDKHGNVSFSMNVNGKGISAVVDISMAKGSSYVTATITPNLNSARLTLTGSIATPEESVVFKGRTF</sequence>
<dbReference type="InterPro" id="IPR025347">
    <property type="entry name" value="DUF4251"/>
</dbReference>
<dbReference type="EMBL" id="JADINB010000100">
    <property type="protein sequence ID" value="MBO8429168.1"/>
    <property type="molecule type" value="Genomic_DNA"/>
</dbReference>
<proteinExistence type="predicted"/>
<reference evidence="3" key="2">
    <citation type="journal article" date="2021" name="PeerJ">
        <title>Extensive microbial diversity within the chicken gut microbiome revealed by metagenomics and culture.</title>
        <authorList>
            <person name="Gilroy R."/>
            <person name="Ravi A."/>
            <person name="Getino M."/>
            <person name="Pursley I."/>
            <person name="Horton D.L."/>
            <person name="Alikhan N.F."/>
            <person name="Baker D."/>
            <person name="Gharbi K."/>
            <person name="Hall N."/>
            <person name="Watson M."/>
            <person name="Adriaenssens E.M."/>
            <person name="Foster-Nyarko E."/>
            <person name="Jarju S."/>
            <person name="Secka A."/>
            <person name="Antonio M."/>
            <person name="Oren A."/>
            <person name="Chaudhuri R.R."/>
            <person name="La Ragione R."/>
            <person name="Hildebrand F."/>
            <person name="Pallen M.J."/>
        </authorList>
    </citation>
    <scope>NUCLEOTIDE SEQUENCE</scope>
    <source>
        <strain evidence="3">15467</strain>
    </source>
</reference>
<feature type="signal peptide" evidence="2">
    <location>
        <begin position="1"/>
        <end position="18"/>
    </location>
</feature>
<dbReference type="Proteomes" id="UP000823635">
    <property type="component" value="Unassembled WGS sequence"/>
</dbReference>